<dbReference type="GO" id="GO:0006435">
    <property type="term" value="P:threonyl-tRNA aminoacylation"/>
    <property type="evidence" value="ECO:0007669"/>
    <property type="project" value="TreeGrafter"/>
</dbReference>
<sequence>MNHDHRELARNMRLIAGSTVIGSGLPLWLPAGAIIRRELEQYAHEVAVRTGCQGVYSPVLAKRELYERSGHWGQVQRRHVSADGGRRQHR</sequence>
<protein>
    <submittedName>
        <fullName evidence="3">Uncharacterized protein</fullName>
    </submittedName>
</protein>
<comment type="caution">
    <text evidence="3">The sequence shown here is derived from an EMBL/GenBank/DDBJ whole genome shotgun (WGS) entry which is preliminary data.</text>
</comment>
<keyword evidence="4" id="KW-1185">Reference proteome</keyword>
<accession>A0A917S4X6</accession>
<evidence type="ECO:0000313" key="4">
    <source>
        <dbReference type="Proteomes" id="UP000613840"/>
    </source>
</evidence>
<reference evidence="3" key="1">
    <citation type="journal article" date="2014" name="Int. J. Syst. Evol. Microbiol.">
        <title>Complete genome sequence of Corynebacterium casei LMG S-19264T (=DSM 44701T), isolated from a smear-ripened cheese.</title>
        <authorList>
            <consortium name="US DOE Joint Genome Institute (JGI-PGF)"/>
            <person name="Walter F."/>
            <person name="Albersmeier A."/>
            <person name="Kalinowski J."/>
            <person name="Ruckert C."/>
        </authorList>
    </citation>
    <scope>NUCLEOTIDE SEQUENCE</scope>
    <source>
        <strain evidence="3">CGMCC 4.7306</strain>
    </source>
</reference>
<dbReference type="GO" id="GO:0004829">
    <property type="term" value="F:threonine-tRNA ligase activity"/>
    <property type="evidence" value="ECO:0007669"/>
    <property type="project" value="TreeGrafter"/>
</dbReference>
<keyword evidence="2" id="KW-0812">Transmembrane</keyword>
<evidence type="ECO:0000256" key="1">
    <source>
        <dbReference type="ARBA" id="ARBA00022917"/>
    </source>
</evidence>
<keyword evidence="1" id="KW-0648">Protein biosynthesis</keyword>
<dbReference type="InterPro" id="IPR045864">
    <property type="entry name" value="aa-tRNA-synth_II/BPL/LPL"/>
</dbReference>
<keyword evidence="2" id="KW-1133">Transmembrane helix</keyword>
<dbReference type="RefSeq" id="WP_229669725.1">
    <property type="nucleotide sequence ID" value="NZ_BMMZ01000002.1"/>
</dbReference>
<dbReference type="Proteomes" id="UP000613840">
    <property type="component" value="Unassembled WGS sequence"/>
</dbReference>
<organism evidence="3 4">
    <name type="scientific">Microlunatus endophyticus</name>
    <dbReference type="NCBI Taxonomy" id="1716077"/>
    <lineage>
        <taxon>Bacteria</taxon>
        <taxon>Bacillati</taxon>
        <taxon>Actinomycetota</taxon>
        <taxon>Actinomycetes</taxon>
        <taxon>Propionibacteriales</taxon>
        <taxon>Propionibacteriaceae</taxon>
        <taxon>Microlunatus</taxon>
    </lineage>
</organism>
<proteinExistence type="predicted"/>
<feature type="transmembrane region" description="Helical" evidence="2">
    <location>
        <begin position="12"/>
        <end position="29"/>
    </location>
</feature>
<dbReference type="EMBL" id="BMMZ01000002">
    <property type="protein sequence ID" value="GGL53638.1"/>
    <property type="molecule type" value="Genomic_DNA"/>
</dbReference>
<reference evidence="3" key="2">
    <citation type="submission" date="2020-09" db="EMBL/GenBank/DDBJ databases">
        <authorList>
            <person name="Sun Q."/>
            <person name="Zhou Y."/>
        </authorList>
    </citation>
    <scope>NUCLEOTIDE SEQUENCE</scope>
    <source>
        <strain evidence="3">CGMCC 4.7306</strain>
    </source>
</reference>
<name>A0A917S4X6_9ACTN</name>
<evidence type="ECO:0000256" key="2">
    <source>
        <dbReference type="SAM" id="Phobius"/>
    </source>
</evidence>
<dbReference type="SUPFAM" id="SSF55681">
    <property type="entry name" value="Class II aaRS and biotin synthetases"/>
    <property type="match status" value="1"/>
</dbReference>
<dbReference type="PANTHER" id="PTHR11451:SF56">
    <property type="entry name" value="THREONINE--TRNA LIGASE 1"/>
    <property type="match status" value="1"/>
</dbReference>
<dbReference type="Gene3D" id="3.30.930.10">
    <property type="entry name" value="Bira Bifunctional Protein, Domain 2"/>
    <property type="match status" value="1"/>
</dbReference>
<evidence type="ECO:0000313" key="3">
    <source>
        <dbReference type="EMBL" id="GGL53638.1"/>
    </source>
</evidence>
<gene>
    <name evidence="3" type="ORF">GCM10011575_10070</name>
</gene>
<dbReference type="AlphaFoldDB" id="A0A917S4X6"/>
<keyword evidence="2" id="KW-0472">Membrane</keyword>
<dbReference type="PANTHER" id="PTHR11451">
    <property type="entry name" value="THREONINE-TRNA LIGASE"/>
    <property type="match status" value="1"/>
</dbReference>